<dbReference type="Gene3D" id="3.40.50.10610">
    <property type="entry name" value="ABC-type transport auxiliary lipoprotein component"/>
    <property type="match status" value="2"/>
</dbReference>
<dbReference type="InterPro" id="IPR005534">
    <property type="entry name" value="Curli_assmbl/transp-comp_CsgG"/>
</dbReference>
<keyword evidence="8" id="KW-1185">Reference proteome</keyword>
<reference evidence="7 8" key="1">
    <citation type="submission" date="2023-10" db="EMBL/GenBank/DDBJ databases">
        <title>Noviherbaspirillum sp. CPCC 100848 genome assembly.</title>
        <authorList>
            <person name="Li X.Y."/>
            <person name="Fang X.M."/>
        </authorList>
    </citation>
    <scope>NUCLEOTIDE SEQUENCE [LARGE SCALE GENOMIC DNA]</scope>
    <source>
        <strain evidence="7 8">CPCC 100848</strain>
    </source>
</reference>
<sequence>MSARKTLVGPICAAAMLLLSGCAVSHPPSGVTAEAQLTPATPMSRDLARLPAPAGKIAVAVYGFRDQTGQYKPSPDSSFSTAVTQGSTSLLIKTLKDSGWFIPVERENLQNLLTERKIIRALETPQPAETPRANVPALLSASLLIEGGVVAYESNVRTGGAGAKYLGIGLSTQYRVDQVTVNLRTVDSRNGEILHSISTTKTIYSYEIRPSIFKFVNVKDLVEIEAGMTRNEPAQMCVAEAIEAAVLHLIANGIKSKSWALKSEGEMSNPVLAKYLAEQEHRLSPKDMELVEASSGDADWAGERVEPARVAVAASQRKSLK</sequence>
<comment type="caution">
    <text evidence="7">The sequence shown here is derived from an EMBL/GenBank/DDBJ whole genome shotgun (WGS) entry which is preliminary data.</text>
</comment>
<evidence type="ECO:0000313" key="8">
    <source>
        <dbReference type="Proteomes" id="UP001352263"/>
    </source>
</evidence>
<dbReference type="RefSeq" id="WP_326506591.1">
    <property type="nucleotide sequence ID" value="NZ_JAWIIV010000008.1"/>
</dbReference>
<keyword evidence="5" id="KW-0449">Lipoprotein</keyword>
<dbReference type="EMBL" id="JAWIIV010000008">
    <property type="protein sequence ID" value="MEC4719881.1"/>
    <property type="molecule type" value="Genomic_DNA"/>
</dbReference>
<evidence type="ECO:0000256" key="2">
    <source>
        <dbReference type="ARBA" id="ARBA00022729"/>
    </source>
</evidence>
<dbReference type="Proteomes" id="UP001352263">
    <property type="component" value="Unassembled WGS sequence"/>
</dbReference>
<evidence type="ECO:0000256" key="4">
    <source>
        <dbReference type="ARBA" id="ARBA00023139"/>
    </source>
</evidence>
<keyword evidence="2 6" id="KW-0732">Signal</keyword>
<gene>
    <name evidence="7" type="ORF">RY831_12025</name>
</gene>
<evidence type="ECO:0000256" key="1">
    <source>
        <dbReference type="ARBA" id="ARBA00022475"/>
    </source>
</evidence>
<dbReference type="PANTHER" id="PTHR41164">
    <property type="entry name" value="CURLI PRODUCTION ASSEMBLY/TRANSPORT COMPONENT CSGG"/>
    <property type="match status" value="1"/>
</dbReference>
<feature type="chain" id="PRO_5045372813" evidence="6">
    <location>
        <begin position="26"/>
        <end position="321"/>
    </location>
</feature>
<keyword evidence="1" id="KW-1003">Cell membrane</keyword>
<name>A0ABU6J8C0_9BURK</name>
<evidence type="ECO:0000313" key="7">
    <source>
        <dbReference type="EMBL" id="MEC4719881.1"/>
    </source>
</evidence>
<proteinExistence type="predicted"/>
<protein>
    <submittedName>
        <fullName evidence="7">CsgG/HfaB family protein</fullName>
    </submittedName>
</protein>
<evidence type="ECO:0000256" key="3">
    <source>
        <dbReference type="ARBA" id="ARBA00023136"/>
    </source>
</evidence>
<dbReference type="Pfam" id="PF03783">
    <property type="entry name" value="CsgG"/>
    <property type="match status" value="1"/>
</dbReference>
<dbReference type="PANTHER" id="PTHR41164:SF1">
    <property type="entry name" value="CURLI PRODUCTION ASSEMBLY_TRANSPORT COMPONENT CSGG"/>
    <property type="match status" value="1"/>
</dbReference>
<keyword evidence="4" id="KW-0564">Palmitate</keyword>
<evidence type="ECO:0000256" key="5">
    <source>
        <dbReference type="ARBA" id="ARBA00023288"/>
    </source>
</evidence>
<dbReference type="PROSITE" id="PS51257">
    <property type="entry name" value="PROKAR_LIPOPROTEIN"/>
    <property type="match status" value="1"/>
</dbReference>
<feature type="signal peptide" evidence="6">
    <location>
        <begin position="1"/>
        <end position="25"/>
    </location>
</feature>
<keyword evidence="3" id="KW-0472">Membrane</keyword>
<evidence type="ECO:0000256" key="6">
    <source>
        <dbReference type="SAM" id="SignalP"/>
    </source>
</evidence>
<organism evidence="7 8">
    <name type="scientific">Noviherbaspirillum album</name>
    <dbReference type="NCBI Taxonomy" id="3080276"/>
    <lineage>
        <taxon>Bacteria</taxon>
        <taxon>Pseudomonadati</taxon>
        <taxon>Pseudomonadota</taxon>
        <taxon>Betaproteobacteria</taxon>
        <taxon>Burkholderiales</taxon>
        <taxon>Oxalobacteraceae</taxon>
        <taxon>Noviherbaspirillum</taxon>
    </lineage>
</organism>
<accession>A0ABU6J8C0</accession>